<dbReference type="InterPro" id="IPR001623">
    <property type="entry name" value="DnaJ_domain"/>
</dbReference>
<dbReference type="InterPro" id="IPR050817">
    <property type="entry name" value="DjlA_DnaK_co-chaperone"/>
</dbReference>
<evidence type="ECO:0000259" key="2">
    <source>
        <dbReference type="PROSITE" id="PS50076"/>
    </source>
</evidence>
<dbReference type="InterPro" id="IPR007791">
    <property type="entry name" value="DjlA_N"/>
</dbReference>
<dbReference type="HOGENOM" id="CLU_066221_2_0_10"/>
<dbReference type="SUPFAM" id="SSF46565">
    <property type="entry name" value="Chaperone J-domain"/>
    <property type="match status" value="1"/>
</dbReference>
<dbReference type="eggNOG" id="COG1076">
    <property type="taxonomic scope" value="Bacteria"/>
</dbReference>
<keyword evidence="1" id="KW-0812">Transmembrane</keyword>
<dbReference type="EMBL" id="ACKS01000072">
    <property type="protein sequence ID" value="EFA43771.1"/>
    <property type="molecule type" value="Genomic_DNA"/>
</dbReference>
<dbReference type="OrthoDB" id="9779622at2"/>
<reference evidence="3 4" key="1">
    <citation type="submission" date="2009-10" db="EMBL/GenBank/DDBJ databases">
        <authorList>
            <person name="Qin X."/>
            <person name="Bachman B."/>
            <person name="Battles P."/>
            <person name="Bell A."/>
            <person name="Bess C."/>
            <person name="Bickham C."/>
            <person name="Chaboub L."/>
            <person name="Chen D."/>
            <person name="Coyle M."/>
            <person name="Deiros D.R."/>
            <person name="Dinh H."/>
            <person name="Forbes L."/>
            <person name="Fowler G."/>
            <person name="Francisco L."/>
            <person name="Fu Q."/>
            <person name="Gubbala S."/>
            <person name="Hale W."/>
            <person name="Han Y."/>
            <person name="Hemphill L."/>
            <person name="Highlander S.K."/>
            <person name="Hirani K."/>
            <person name="Hogues M."/>
            <person name="Jackson L."/>
            <person name="Jakkamsetti A."/>
            <person name="Javaid M."/>
            <person name="Jiang H."/>
            <person name="Korchina V."/>
            <person name="Kovar C."/>
            <person name="Lara F."/>
            <person name="Lee S."/>
            <person name="Mata R."/>
            <person name="Mathew T."/>
            <person name="Moen C."/>
            <person name="Morales K."/>
            <person name="Munidasa M."/>
            <person name="Nazareth L."/>
            <person name="Ngo R."/>
            <person name="Nguyen L."/>
            <person name="Okwuonu G."/>
            <person name="Ongeri F."/>
            <person name="Patil S."/>
            <person name="Petrosino J."/>
            <person name="Pham C."/>
            <person name="Pham P."/>
            <person name="Pu L.-L."/>
            <person name="Puazo M."/>
            <person name="Raj R."/>
            <person name="Reid J."/>
            <person name="Rouhana J."/>
            <person name="Saada N."/>
            <person name="Shang Y."/>
            <person name="Simmons D."/>
            <person name="Thornton R."/>
            <person name="Warren J."/>
            <person name="Weissenberger G."/>
            <person name="Zhang J."/>
            <person name="Zhang L."/>
            <person name="Zhou C."/>
            <person name="Zhu D."/>
            <person name="Muzny D."/>
            <person name="Worley K."/>
            <person name="Gibbs R."/>
        </authorList>
    </citation>
    <scope>NUCLEOTIDE SEQUENCE [LARGE SCALE GENOMIC DNA]</scope>
    <source>
        <strain evidence="3 4">DSM 17361</strain>
    </source>
</reference>
<name>D1PXV0_9BACT</name>
<accession>D1PXV0</accession>
<dbReference type="RefSeq" id="WP_007173888.1">
    <property type="nucleotide sequence ID" value="NZ_GG704781.1"/>
</dbReference>
<dbReference type="CDD" id="cd06257">
    <property type="entry name" value="DnaJ"/>
    <property type="match status" value="1"/>
</dbReference>
<dbReference type="InterPro" id="IPR029024">
    <property type="entry name" value="TerB-like"/>
</dbReference>
<dbReference type="PRINTS" id="PR00625">
    <property type="entry name" value="JDOMAIN"/>
</dbReference>
<proteinExistence type="predicted"/>
<dbReference type="PANTHER" id="PTHR24074">
    <property type="entry name" value="CO-CHAPERONE PROTEIN DJLA"/>
    <property type="match status" value="1"/>
</dbReference>
<evidence type="ECO:0000256" key="1">
    <source>
        <dbReference type="SAM" id="Phobius"/>
    </source>
</evidence>
<dbReference type="SUPFAM" id="SSF158682">
    <property type="entry name" value="TerB-like"/>
    <property type="match status" value="1"/>
</dbReference>
<comment type="caution">
    <text evidence="3">The sequence shown here is derived from an EMBL/GenBank/DDBJ whole genome shotgun (WGS) entry which is preliminary data.</text>
</comment>
<organism evidence="3 4">
    <name type="scientific">Hallella bergensis DSM 17361</name>
    <dbReference type="NCBI Taxonomy" id="585502"/>
    <lineage>
        <taxon>Bacteria</taxon>
        <taxon>Pseudomonadati</taxon>
        <taxon>Bacteroidota</taxon>
        <taxon>Bacteroidia</taxon>
        <taxon>Bacteroidales</taxon>
        <taxon>Prevotellaceae</taxon>
        <taxon>Hallella</taxon>
    </lineage>
</organism>
<evidence type="ECO:0000313" key="4">
    <source>
        <dbReference type="Proteomes" id="UP000003160"/>
    </source>
</evidence>
<dbReference type="Proteomes" id="UP000003160">
    <property type="component" value="Unassembled WGS sequence"/>
</dbReference>
<keyword evidence="4" id="KW-1185">Reference proteome</keyword>
<keyword evidence="1" id="KW-1133">Transmembrane helix</keyword>
<dbReference type="InterPro" id="IPR036869">
    <property type="entry name" value="J_dom_sf"/>
</dbReference>
<dbReference type="Pfam" id="PF00226">
    <property type="entry name" value="DnaJ"/>
    <property type="match status" value="1"/>
</dbReference>
<dbReference type="Pfam" id="PF05099">
    <property type="entry name" value="TerB"/>
    <property type="match status" value="1"/>
</dbReference>
<keyword evidence="1" id="KW-0472">Membrane</keyword>
<dbReference type="AlphaFoldDB" id="D1PXV0"/>
<protein>
    <submittedName>
        <fullName evidence="3">DnaJ domain protein</fullName>
    </submittedName>
</protein>
<dbReference type="SMART" id="SM00271">
    <property type="entry name" value="DnaJ"/>
    <property type="match status" value="1"/>
</dbReference>
<dbReference type="PROSITE" id="PS50076">
    <property type="entry name" value="DNAJ_2"/>
    <property type="match status" value="1"/>
</dbReference>
<dbReference type="Gene3D" id="1.10.287.110">
    <property type="entry name" value="DnaJ domain"/>
    <property type="match status" value="1"/>
</dbReference>
<evidence type="ECO:0000313" key="3">
    <source>
        <dbReference type="EMBL" id="EFA43771.1"/>
    </source>
</evidence>
<feature type="transmembrane region" description="Helical" evidence="1">
    <location>
        <begin position="7"/>
        <end position="29"/>
    </location>
</feature>
<feature type="domain" description="J" evidence="2">
    <location>
        <begin position="210"/>
        <end position="272"/>
    </location>
</feature>
<sequence>MAKLGRWIGGVLGFIVTGSPLGALAGYALGSLFEFDSDHGNTRFFEDNFQNNTGYSRYQYGYQPNNPYSSQRNDFLFSLLVLASYVIRADSKVMHSEMNLMRQWLRTNFGENSVAEGEQVMLKLFEQQKQMGLAEYRSVVMSSCMQIRQHMSYEQRLQLLNFLVLLAQADGVVVTAEINALRECTLHLGLSEADLGSMLNLQDAGTSLDAAYKVLGISPSASDSQVKAAYRKLALQHHPDKVSSLGEDVRRAAEKKFQEINAAKETIWKARGL</sequence>
<dbReference type="Gene3D" id="1.10.3680.10">
    <property type="entry name" value="TerB-like"/>
    <property type="match status" value="1"/>
</dbReference>
<gene>
    <name evidence="3" type="ORF">HMPREF0645_1785</name>
</gene>